<sequence length="109" mass="12744">MKPIFAFIFLLSILLFAEVNDARKSPGDYWKKIMKDQPMPESIRDLIRPGNEKNTNDFMRDFDMRPNVIIYHSHGDAKEKKHCGENAEKGEDERLKMPDNQDQKKMTSA</sequence>
<dbReference type="InParanoid" id="A0A059ANJ0"/>
<evidence type="ECO:0008006" key="4">
    <source>
        <dbReference type="Google" id="ProtNLM"/>
    </source>
</evidence>
<dbReference type="Pfam" id="PF10950">
    <property type="entry name" value="Organ_specific"/>
    <property type="match status" value="1"/>
</dbReference>
<name>A0A059ANJ0_EUCGR</name>
<dbReference type="EMBL" id="KK198761">
    <property type="protein sequence ID" value="KCW55339.1"/>
    <property type="molecule type" value="Genomic_DNA"/>
</dbReference>
<dbReference type="KEGG" id="egr:104418826"/>
<dbReference type="InterPro" id="IPR024489">
    <property type="entry name" value="Organ_specific_prot"/>
</dbReference>
<dbReference type="AlphaFoldDB" id="A0A059ANJ0"/>
<evidence type="ECO:0000256" key="1">
    <source>
        <dbReference type="SAM" id="MobiDB-lite"/>
    </source>
</evidence>
<evidence type="ECO:0000256" key="2">
    <source>
        <dbReference type="SAM" id="SignalP"/>
    </source>
</evidence>
<dbReference type="FunCoup" id="A0A059ANJ0">
    <property type="interactions" value="15"/>
</dbReference>
<dbReference type="PANTHER" id="PTHR33731">
    <property type="entry name" value="PROTEIN, PUTATIVE-RELATED"/>
    <property type="match status" value="1"/>
</dbReference>
<feature type="signal peptide" evidence="2">
    <location>
        <begin position="1"/>
        <end position="22"/>
    </location>
</feature>
<dbReference type="PANTHER" id="PTHR33731:SF17">
    <property type="entry name" value="ORGAN-SPECIFIC PROTEIN P4-LIKE"/>
    <property type="match status" value="1"/>
</dbReference>
<evidence type="ECO:0000313" key="3">
    <source>
        <dbReference type="EMBL" id="KCW55339.1"/>
    </source>
</evidence>
<keyword evidence="2" id="KW-0732">Signal</keyword>
<dbReference type="STRING" id="71139.A0A059ANJ0"/>
<accession>A0A059ANJ0</accession>
<feature type="region of interest" description="Disordered" evidence="1">
    <location>
        <begin position="75"/>
        <end position="109"/>
    </location>
</feature>
<dbReference type="OMA" id="LHNQYQD"/>
<organism evidence="3">
    <name type="scientific">Eucalyptus grandis</name>
    <name type="common">Flooded gum</name>
    <dbReference type="NCBI Taxonomy" id="71139"/>
    <lineage>
        <taxon>Eukaryota</taxon>
        <taxon>Viridiplantae</taxon>
        <taxon>Streptophyta</taxon>
        <taxon>Embryophyta</taxon>
        <taxon>Tracheophyta</taxon>
        <taxon>Spermatophyta</taxon>
        <taxon>Magnoliopsida</taxon>
        <taxon>eudicotyledons</taxon>
        <taxon>Gunneridae</taxon>
        <taxon>Pentapetalae</taxon>
        <taxon>rosids</taxon>
        <taxon>malvids</taxon>
        <taxon>Myrtales</taxon>
        <taxon>Myrtaceae</taxon>
        <taxon>Myrtoideae</taxon>
        <taxon>Eucalypteae</taxon>
        <taxon>Eucalyptus</taxon>
    </lineage>
</organism>
<protein>
    <recommendedName>
        <fullName evidence="4">Organ specific protein</fullName>
    </recommendedName>
</protein>
<gene>
    <name evidence="3" type="ORF">EUGRSUZ_I01259</name>
</gene>
<feature type="chain" id="PRO_5001567480" description="Organ specific protein" evidence="2">
    <location>
        <begin position="23"/>
        <end position="109"/>
    </location>
</feature>
<proteinExistence type="predicted"/>
<dbReference type="eggNOG" id="ENOG502SDYK">
    <property type="taxonomic scope" value="Eukaryota"/>
</dbReference>
<dbReference type="Gramene" id="KCW55339">
    <property type="protein sequence ID" value="KCW55339"/>
    <property type="gene ID" value="EUGRSUZ_I01259"/>
</dbReference>
<dbReference type="OrthoDB" id="1734141at2759"/>
<reference evidence="3" key="1">
    <citation type="submission" date="2013-07" db="EMBL/GenBank/DDBJ databases">
        <title>The genome of Eucalyptus grandis.</title>
        <authorList>
            <person name="Schmutz J."/>
            <person name="Hayes R."/>
            <person name="Myburg A."/>
            <person name="Tuskan G."/>
            <person name="Grattapaglia D."/>
            <person name="Rokhsar D.S."/>
        </authorList>
    </citation>
    <scope>NUCLEOTIDE SEQUENCE</scope>
    <source>
        <tissue evidence="3">Leaf extractions</tissue>
    </source>
</reference>